<gene>
    <name evidence="1" type="ORF">AAFH49_14995</name>
</gene>
<dbReference type="Proteomes" id="UP001479606">
    <property type="component" value="Unassembled WGS sequence"/>
</dbReference>
<proteinExistence type="predicted"/>
<sequence>MSDTLEVQIMPTTGSLYQRGFDIDTMEVEPGETFKINNKYQGTVSCEEEEYIFWDRDEFTNRKEQADPNDTYLLRPGSYLFHEDGITIEKLK</sequence>
<keyword evidence="2" id="KW-1185">Reference proteome</keyword>
<reference evidence="1 2" key="1">
    <citation type="journal article" date="2018" name="Arch. Microbiol.">
        <title>Hymenobacter segetis sp. nov., isolated from soil.</title>
        <authorList>
            <person name="Ten L.N."/>
            <person name="Lim S.J."/>
            <person name="Kim B.O."/>
            <person name="Kang I.K."/>
            <person name="Jung H.Y."/>
        </authorList>
    </citation>
    <scope>NUCLEOTIDE SEQUENCE [LARGE SCALE GENOMIC DNA]</scope>
    <source>
        <strain evidence="1 2">S7-3-11</strain>
    </source>
</reference>
<evidence type="ECO:0000313" key="1">
    <source>
        <dbReference type="EMBL" id="MEL5995521.1"/>
    </source>
</evidence>
<evidence type="ECO:0000313" key="2">
    <source>
        <dbReference type="Proteomes" id="UP001479606"/>
    </source>
</evidence>
<dbReference type="EMBL" id="JBCEVZ010000039">
    <property type="protein sequence ID" value="MEL5995521.1"/>
    <property type="molecule type" value="Genomic_DNA"/>
</dbReference>
<organism evidence="1 2">
    <name type="scientific">Hymenobacter segetis</name>
    <dbReference type="NCBI Taxonomy" id="2025509"/>
    <lineage>
        <taxon>Bacteria</taxon>
        <taxon>Pseudomonadati</taxon>
        <taxon>Bacteroidota</taxon>
        <taxon>Cytophagia</taxon>
        <taxon>Cytophagales</taxon>
        <taxon>Hymenobacteraceae</taxon>
        <taxon>Hymenobacter</taxon>
    </lineage>
</organism>
<accession>A0ABU9LY71</accession>
<comment type="caution">
    <text evidence="1">The sequence shown here is derived from an EMBL/GenBank/DDBJ whole genome shotgun (WGS) entry which is preliminary data.</text>
</comment>
<protein>
    <submittedName>
        <fullName evidence="1">Uncharacterized protein</fullName>
    </submittedName>
</protein>
<dbReference type="RefSeq" id="WP_342299409.1">
    <property type="nucleotide sequence ID" value="NZ_JBCEVZ010000039.1"/>
</dbReference>
<name>A0ABU9LY71_9BACT</name>